<evidence type="ECO:0000313" key="1">
    <source>
        <dbReference type="EMBL" id="ELY93539.1"/>
    </source>
</evidence>
<dbReference type="RefSeq" id="WP_006169350.1">
    <property type="nucleotide sequence ID" value="NZ_AOIN01000098.1"/>
</dbReference>
<keyword evidence="2" id="KW-1185">Reference proteome</keyword>
<keyword evidence="1" id="KW-0449">Lipoprotein</keyword>
<reference evidence="1 2" key="1">
    <citation type="journal article" date="2014" name="PLoS Genet.">
        <title>Phylogenetically driven sequencing of extremely halophilic archaea reveals strategies for static and dynamic osmo-response.</title>
        <authorList>
            <person name="Becker E.A."/>
            <person name="Seitzer P.M."/>
            <person name="Tritt A."/>
            <person name="Larsen D."/>
            <person name="Krusor M."/>
            <person name="Yao A.I."/>
            <person name="Wu D."/>
            <person name="Madern D."/>
            <person name="Eisen J.A."/>
            <person name="Darling A.E."/>
            <person name="Facciotti M.T."/>
        </authorList>
    </citation>
    <scope>NUCLEOTIDE SEQUENCE [LARGE SCALE GENOMIC DNA]</scope>
    <source>
        <strain evidence="1 2">JCM 10990</strain>
    </source>
</reference>
<comment type="caution">
    <text evidence="1">The sequence shown here is derived from an EMBL/GenBank/DDBJ whole genome shotgun (WGS) entry which is preliminary data.</text>
</comment>
<gene>
    <name evidence="1" type="ORF">C482_19114</name>
</gene>
<dbReference type="PANTHER" id="PTHR41247">
    <property type="entry name" value="HTH-TYPE TRANSCRIPTIONAL REPRESSOR YCNK"/>
    <property type="match status" value="1"/>
</dbReference>
<dbReference type="STRING" id="1227492.C482_19114"/>
<protein>
    <submittedName>
        <fullName evidence="1">Lipoprotein NosL</fullName>
    </submittedName>
</protein>
<dbReference type="PANTHER" id="PTHR41247:SF1">
    <property type="entry name" value="HTH-TYPE TRANSCRIPTIONAL REPRESSOR YCNK"/>
    <property type="match status" value="1"/>
</dbReference>
<proteinExistence type="predicted"/>
<dbReference type="Gene3D" id="3.30.70.2050">
    <property type="match status" value="1"/>
</dbReference>
<dbReference type="Pfam" id="PF05573">
    <property type="entry name" value="NosL"/>
    <property type="match status" value="1"/>
</dbReference>
<name>M0A4S3_9EURY</name>
<organism evidence="1 2">
    <name type="scientific">Natrialba chahannaoensis JCM 10990</name>
    <dbReference type="NCBI Taxonomy" id="1227492"/>
    <lineage>
        <taxon>Archaea</taxon>
        <taxon>Methanobacteriati</taxon>
        <taxon>Methanobacteriota</taxon>
        <taxon>Stenosarchaea group</taxon>
        <taxon>Halobacteria</taxon>
        <taxon>Halobacteriales</taxon>
        <taxon>Natrialbaceae</taxon>
        <taxon>Natrialba</taxon>
    </lineage>
</organism>
<dbReference type="PROSITE" id="PS51257">
    <property type="entry name" value="PROKAR_LIPOPROTEIN"/>
    <property type="match status" value="1"/>
</dbReference>
<dbReference type="SUPFAM" id="SSF160387">
    <property type="entry name" value="NosL/MerB-like"/>
    <property type="match status" value="1"/>
</dbReference>
<sequence length="207" mass="22029">MNGLNRLAGTERGTTRRTILAGVTTAAIGLAAGCLSDDEPEPVADPVSIDSEQSCDNCKMAIGNQPGPVGQLHYEDPTTVFDDDDDRPAQFCSTLCTYTFAFENEETAAPEVTYLTDYSAVDYEVNESTGDDGEGDGNYVLSSHFDADSFTPATALELVVDSDVEGAMGGSIVAFGDGDDATVFSDEYGGEHYEHEDVTQELVMSLM</sequence>
<dbReference type="InterPro" id="IPR008719">
    <property type="entry name" value="N2O_reductase_NosL"/>
</dbReference>
<dbReference type="AlphaFoldDB" id="M0A4S3"/>
<dbReference type="OrthoDB" id="162738at2157"/>
<dbReference type="EMBL" id="AOIN01000098">
    <property type="protein sequence ID" value="ELY93539.1"/>
    <property type="molecule type" value="Genomic_DNA"/>
</dbReference>
<accession>M0A4S3</accession>
<dbReference type="Proteomes" id="UP000011693">
    <property type="component" value="Unassembled WGS sequence"/>
</dbReference>
<dbReference type="PATRIC" id="fig|1227492.4.peg.3797"/>
<evidence type="ECO:0000313" key="2">
    <source>
        <dbReference type="Proteomes" id="UP000011693"/>
    </source>
</evidence>